<dbReference type="PANTHER" id="PTHR48196">
    <property type="entry name" value="DUF630 DOMAIN-CONTAINING PROTEIN"/>
    <property type="match status" value="1"/>
</dbReference>
<evidence type="ECO:0000313" key="3">
    <source>
        <dbReference type="Proteomes" id="UP000325577"/>
    </source>
</evidence>
<reference evidence="2 3" key="1">
    <citation type="submission" date="2019-09" db="EMBL/GenBank/DDBJ databases">
        <title>A chromosome-level genome assembly of the Chinese tupelo Nyssa sinensis.</title>
        <authorList>
            <person name="Yang X."/>
            <person name="Kang M."/>
            <person name="Yang Y."/>
            <person name="Xiong H."/>
            <person name="Wang M."/>
            <person name="Zhang Z."/>
            <person name="Wang Z."/>
            <person name="Wu H."/>
            <person name="Ma T."/>
            <person name="Liu J."/>
            <person name="Xi Z."/>
        </authorList>
    </citation>
    <scope>NUCLEOTIDE SEQUENCE [LARGE SCALE GENOMIC DNA]</scope>
    <source>
        <strain evidence="2">J267</strain>
        <tissue evidence="2">Leaf</tissue>
    </source>
</reference>
<dbReference type="Proteomes" id="UP000325577">
    <property type="component" value="Linkage Group LG8"/>
</dbReference>
<dbReference type="AlphaFoldDB" id="A0A5J4ZJZ7"/>
<accession>A0A5J4ZJZ7</accession>
<feature type="region of interest" description="Disordered" evidence="1">
    <location>
        <begin position="45"/>
        <end position="73"/>
    </location>
</feature>
<dbReference type="PANTHER" id="PTHR48196:SF1">
    <property type="entry name" value="DUF630 DOMAIN-CONTAINING PROTEIN"/>
    <property type="match status" value="1"/>
</dbReference>
<evidence type="ECO:0000256" key="1">
    <source>
        <dbReference type="SAM" id="MobiDB-lite"/>
    </source>
</evidence>
<name>A0A5J4ZJZ7_9ASTE</name>
<dbReference type="EMBL" id="CM018051">
    <property type="protein sequence ID" value="KAA8517541.1"/>
    <property type="molecule type" value="Genomic_DNA"/>
</dbReference>
<sequence>MATMDEIEVVLKKFGDEQSTLLDQFERMSFEVRLNQALLGRSLSEPSVHRNLTQPPAPPPHLVSQEKQARRRGSGFHKVLKKLLKPILRRSKGAKKEIPDPKDPSWCSWVESVAWKGRIVIRIGWMIEETDSHEEVAGIATGLKKL</sequence>
<proteinExistence type="predicted"/>
<organism evidence="2 3">
    <name type="scientific">Nyssa sinensis</name>
    <dbReference type="NCBI Taxonomy" id="561372"/>
    <lineage>
        <taxon>Eukaryota</taxon>
        <taxon>Viridiplantae</taxon>
        <taxon>Streptophyta</taxon>
        <taxon>Embryophyta</taxon>
        <taxon>Tracheophyta</taxon>
        <taxon>Spermatophyta</taxon>
        <taxon>Magnoliopsida</taxon>
        <taxon>eudicotyledons</taxon>
        <taxon>Gunneridae</taxon>
        <taxon>Pentapetalae</taxon>
        <taxon>asterids</taxon>
        <taxon>Cornales</taxon>
        <taxon>Nyssaceae</taxon>
        <taxon>Nyssa</taxon>
    </lineage>
</organism>
<gene>
    <name evidence="2" type="ORF">F0562_017829</name>
</gene>
<protein>
    <submittedName>
        <fullName evidence="2">Uncharacterized protein</fullName>
    </submittedName>
</protein>
<dbReference type="OrthoDB" id="1707312at2759"/>
<keyword evidence="3" id="KW-1185">Reference proteome</keyword>
<evidence type="ECO:0000313" key="2">
    <source>
        <dbReference type="EMBL" id="KAA8517541.1"/>
    </source>
</evidence>